<evidence type="ECO:0000313" key="4">
    <source>
        <dbReference type="EMBL" id="MDM8156203.1"/>
    </source>
</evidence>
<keyword evidence="5" id="KW-1185">Reference proteome</keyword>
<dbReference type="GO" id="GO:0016787">
    <property type="term" value="F:hydrolase activity"/>
    <property type="evidence" value="ECO:0007669"/>
    <property type="project" value="UniProtKB-KW"/>
</dbReference>
<protein>
    <submittedName>
        <fullName evidence="4">GPR endopeptidase</fullName>
        <ecNumber evidence="4">3.4.24.78</ecNumber>
    </submittedName>
</protein>
<dbReference type="Gene3D" id="3.40.50.1450">
    <property type="entry name" value="HybD-like"/>
    <property type="match status" value="1"/>
</dbReference>
<dbReference type="HAMAP" id="MF_00626">
    <property type="entry name" value="Germination_prot"/>
    <property type="match status" value="1"/>
</dbReference>
<reference evidence="4 5" key="3">
    <citation type="submission" date="2023-06" db="EMBL/GenBank/DDBJ databases">
        <authorList>
            <person name="Zeman M."/>
            <person name="Kubasova T."/>
            <person name="Jahodarova E."/>
            <person name="Nykrynova M."/>
            <person name="Rychlik I."/>
        </authorList>
    </citation>
    <scope>NUCLEOTIDE SEQUENCE [LARGE SCALE GENOMIC DNA]</scope>
    <source>
        <strain evidence="4 5">ET39</strain>
    </source>
</reference>
<dbReference type="Pfam" id="PF03418">
    <property type="entry name" value="Peptidase_A25"/>
    <property type="match status" value="1"/>
</dbReference>
<dbReference type="RefSeq" id="WP_289606674.1">
    <property type="nucleotide sequence ID" value="NZ_JAUDCG010000003.1"/>
</dbReference>
<evidence type="ECO:0000256" key="1">
    <source>
        <dbReference type="ARBA" id="ARBA00022670"/>
    </source>
</evidence>
<proteinExistence type="inferred from homology"/>
<name>A0ABT7U9A6_9FIRM</name>
<dbReference type="EMBL" id="JAUDCG010000003">
    <property type="protein sequence ID" value="MDM8156203.1"/>
    <property type="molecule type" value="Genomic_DNA"/>
</dbReference>
<keyword evidence="2 4" id="KW-0378">Hydrolase</keyword>
<reference evidence="5" key="2">
    <citation type="submission" date="2023-06" db="EMBL/GenBank/DDBJ databases">
        <title>Identification and characterization of horizontal gene transfer across gut microbiota members of farm animals based on homology search.</title>
        <authorList>
            <person name="Zeman M."/>
            <person name="Kubasova T."/>
            <person name="Jahodarova E."/>
            <person name="Nykrynova M."/>
            <person name="Rychlik I."/>
        </authorList>
    </citation>
    <scope>NUCLEOTIDE SEQUENCE [LARGE SCALE GENOMIC DNA]</scope>
    <source>
        <strain evidence="5">ET39</strain>
    </source>
</reference>
<dbReference type="InterPro" id="IPR005080">
    <property type="entry name" value="Peptidase_A25"/>
</dbReference>
<sequence length="286" mass="31425">MNMKRRQVRSDFADELIVEEQAGQGYVHTQKKGRSIHVSHICVQDADNPLQKPPGDYISISFASLHDRLQRTELIDALLDHLALLMNAAEGSIERVLVVGLGNREIVSDALGPQVASQLLVTAHLYEQKETDWLKGTRNVAVLAPGVMGQTGLESSVIIEQVAKRYRPDLVIVIDALATRHLQRINRVIQLSNTGLQPGSGIGNHRRRIDAQTLHVPVLAIGVATVTSIYAVLEEALGEEQAADAFVTLTKDLVVTPKEMDEELLHLADVMAAALNRALHPDFDRL</sequence>
<accession>A0ABT7U9A6</accession>
<organism evidence="4 5">
    <name type="scientific">Amedibacillus dolichus</name>
    <dbReference type="NCBI Taxonomy" id="31971"/>
    <lineage>
        <taxon>Bacteria</taxon>
        <taxon>Bacillati</taxon>
        <taxon>Bacillota</taxon>
        <taxon>Erysipelotrichia</taxon>
        <taxon>Erysipelotrichales</taxon>
        <taxon>Erysipelotrichaceae</taxon>
        <taxon>Amedibacillus</taxon>
    </lineage>
</organism>
<dbReference type="SUPFAM" id="SSF53163">
    <property type="entry name" value="HybD-like"/>
    <property type="match status" value="1"/>
</dbReference>
<dbReference type="EC" id="3.4.24.78" evidence="4"/>
<evidence type="ECO:0000313" key="5">
    <source>
        <dbReference type="Proteomes" id="UP001529340"/>
    </source>
</evidence>
<dbReference type="Proteomes" id="UP001529340">
    <property type="component" value="Unassembled WGS sequence"/>
</dbReference>
<comment type="caution">
    <text evidence="4">The sequence shown here is derived from an EMBL/GenBank/DDBJ whole genome shotgun (WGS) entry which is preliminary data.</text>
</comment>
<dbReference type="NCBIfam" id="TIGR01441">
    <property type="entry name" value="GPR"/>
    <property type="match status" value="1"/>
</dbReference>
<keyword evidence="3" id="KW-0865">Zymogen</keyword>
<keyword evidence="1" id="KW-0645">Protease</keyword>
<evidence type="ECO:0000256" key="2">
    <source>
        <dbReference type="ARBA" id="ARBA00022801"/>
    </source>
</evidence>
<gene>
    <name evidence="4" type="primary">gpr</name>
    <name evidence="4" type="ORF">QUV96_00965</name>
</gene>
<reference evidence="4 5" key="1">
    <citation type="submission" date="2023-06" db="EMBL/GenBank/DDBJ databases">
        <title>Identification and characterization of horizontal gene transfer across gut microbiota members of farm animals based on homology search.</title>
        <authorList>
            <person name="Schwarzerova J."/>
            <person name="Nykrynova M."/>
            <person name="Jureckova K."/>
            <person name="Cejkova D."/>
            <person name="Rychlik I."/>
        </authorList>
    </citation>
    <scope>NUCLEOTIDE SEQUENCE [LARGE SCALE GENOMIC DNA]</scope>
    <source>
        <strain evidence="4 5">ET39</strain>
    </source>
</reference>
<evidence type="ECO:0000256" key="3">
    <source>
        <dbReference type="ARBA" id="ARBA00023145"/>
    </source>
</evidence>
<dbReference type="InterPro" id="IPR023430">
    <property type="entry name" value="Pept_HybD-like_dom_sf"/>
</dbReference>